<dbReference type="Proteomes" id="UP000230002">
    <property type="component" value="Unassembled WGS sequence"/>
</dbReference>
<dbReference type="OrthoDB" id="3366231at2759"/>
<dbReference type="Pfam" id="PF14214">
    <property type="entry name" value="Helitron_like_N"/>
    <property type="match status" value="1"/>
</dbReference>
<dbReference type="InterPro" id="IPR025476">
    <property type="entry name" value="Helitron_helicase-like"/>
</dbReference>
<dbReference type="STRING" id="1077348.A0A2G8SNC3"/>
<dbReference type="PANTHER" id="PTHR10492">
    <property type="match status" value="1"/>
</dbReference>
<comment type="caution">
    <text evidence="2">The sequence shown here is derived from an EMBL/GenBank/DDBJ whole genome shotgun (WGS) entry which is preliminary data.</text>
</comment>
<dbReference type="AlphaFoldDB" id="A0A2G8SNC3"/>
<protein>
    <recommendedName>
        <fullName evidence="1">Helitron helicase-like domain-containing protein</fullName>
    </recommendedName>
</protein>
<reference evidence="2 3" key="1">
    <citation type="journal article" date="2015" name="Sci. Rep.">
        <title>Chromosome-level genome map provides insights into diverse defense mechanisms in the medicinal fungus Ganoderma sinense.</title>
        <authorList>
            <person name="Zhu Y."/>
            <person name="Xu J."/>
            <person name="Sun C."/>
            <person name="Zhou S."/>
            <person name="Xu H."/>
            <person name="Nelson D.R."/>
            <person name="Qian J."/>
            <person name="Song J."/>
            <person name="Luo H."/>
            <person name="Xiang L."/>
            <person name="Li Y."/>
            <person name="Xu Z."/>
            <person name="Ji A."/>
            <person name="Wang L."/>
            <person name="Lu S."/>
            <person name="Hayward A."/>
            <person name="Sun W."/>
            <person name="Li X."/>
            <person name="Schwartz D.C."/>
            <person name="Wang Y."/>
            <person name="Chen S."/>
        </authorList>
    </citation>
    <scope>NUCLEOTIDE SEQUENCE [LARGE SCALE GENOMIC DNA]</scope>
    <source>
        <strain evidence="2 3">ZZ0214-1</strain>
    </source>
</reference>
<proteinExistence type="predicted"/>
<organism evidence="2 3">
    <name type="scientific">Ganoderma sinense ZZ0214-1</name>
    <dbReference type="NCBI Taxonomy" id="1077348"/>
    <lineage>
        <taxon>Eukaryota</taxon>
        <taxon>Fungi</taxon>
        <taxon>Dikarya</taxon>
        <taxon>Basidiomycota</taxon>
        <taxon>Agaricomycotina</taxon>
        <taxon>Agaricomycetes</taxon>
        <taxon>Polyporales</taxon>
        <taxon>Polyporaceae</taxon>
        <taxon>Ganoderma</taxon>
    </lineage>
</organism>
<name>A0A2G8SNC3_9APHY</name>
<accession>A0A2G8SNC3</accession>
<keyword evidence="3" id="KW-1185">Reference proteome</keyword>
<evidence type="ECO:0000313" key="2">
    <source>
        <dbReference type="EMBL" id="PIL35223.1"/>
    </source>
</evidence>
<gene>
    <name evidence="2" type="ORF">GSI_03013</name>
</gene>
<dbReference type="EMBL" id="AYKW01000004">
    <property type="protein sequence ID" value="PIL35223.1"/>
    <property type="molecule type" value="Genomic_DNA"/>
</dbReference>
<evidence type="ECO:0000313" key="3">
    <source>
        <dbReference type="Proteomes" id="UP000230002"/>
    </source>
</evidence>
<dbReference type="PANTHER" id="PTHR10492:SF57">
    <property type="entry name" value="ATP-DEPENDENT DNA HELICASE"/>
    <property type="match status" value="1"/>
</dbReference>
<evidence type="ECO:0000259" key="1">
    <source>
        <dbReference type="Pfam" id="PF14214"/>
    </source>
</evidence>
<feature type="domain" description="Helitron helicase-like" evidence="1">
    <location>
        <begin position="24"/>
        <end position="186"/>
    </location>
</feature>
<sequence>MVTPPANPDTSQVWHYRGHLLREERFAIFGWLTNEYVVDMFSRNLETRMAFIRENQRKIQEEDAAQMGVDFVEPNENVYLPASFLGSNRWASDQIADSLAIAAAYGPPMFFITMTCNPDWPEIKARCRPGQTFRDVPVVVCRVFKQKLTMLEHDLRTMFPNAGGVEYLIHSIEFQKRGLPHAHILICYSNDCILPDNIDSVVSAEIPDNPHDAELIREFLVHEHKPYCSPERPDGTRAPCRFHYPKPLQQHSTIDSTGHVHYRRRKPEDAWVVPHCLPLVRKYRCHMNFEVASTSHIFQYLFKYIHKGPDHAKFAVVADHSASDPSAAPTHIDEINEYWDGRYLSAAEATWRILGFHITKKEPAVSALPVHTYDRRMHYRQYGHQQQSLSLLERYFRRPLGTFIQPNGDSRSFDSLTYSEYFTLFRLSTWNASNDDRPLYYNESIHDSAPPLHVIQRQTSHPHVARLHTARPTEGERFYFRAILRSRPVRSFVDARTVDGIVLNSFQDAANALGLFADINEGELALTEGINSLRTPFQLRVLFVHLLVNDCLLSPRAIWMSHSQPLSLDCIDRRDGVAALGEDDALDHIASLLEEYGRTLDDFALPHPSQHSTEVAHELARWNLIAHELGMRAHTAIAQMNTDQLAALHPILTAVQSNTPLLAFIDGPSGTGKTFV</sequence>